<proteinExistence type="predicted"/>
<dbReference type="Gene3D" id="3.30.559.10">
    <property type="entry name" value="Chloramphenicol acetyltransferase-like domain"/>
    <property type="match status" value="1"/>
</dbReference>
<dbReference type="PANTHER" id="PTHR42034">
    <property type="entry name" value="CHROMOSOME 7, WHOLE GENOME SHOTGUN SEQUENCE-RELATED"/>
    <property type="match status" value="1"/>
</dbReference>
<dbReference type="PANTHER" id="PTHR42034:SF1">
    <property type="entry name" value="CONDENSATION DOMAIN-CONTAINING PROTEIN"/>
    <property type="match status" value="1"/>
</dbReference>
<accession>A0A4U6XJD2</accession>
<protein>
    <submittedName>
        <fullName evidence="1">Uncharacterized protein</fullName>
    </submittedName>
</protein>
<dbReference type="OrthoDB" id="2548233at2759"/>
<dbReference type="Proteomes" id="UP000310108">
    <property type="component" value="Unassembled WGS sequence"/>
</dbReference>
<keyword evidence="2" id="KW-1185">Reference proteome</keyword>
<evidence type="ECO:0000313" key="2">
    <source>
        <dbReference type="Proteomes" id="UP000310108"/>
    </source>
</evidence>
<sequence>MSPGGTPEPSWLILGKMLANKIVSVSWDMPARHLLLPGFSFNTVTTPHDFGTRHHKWTTLKSFPTTPGVWQRTPDEVEQFYSALATLYEGSGFMFFAITGHVSLSVDTGNTGDISEAQELVDKALKSAWLALRYDHPTIASQVTQDLATGKWTKTYRQSRDPIDQQKWLDKTLVYVSSVSSRQTGQAWANDQPAAPKLPTLFVLSPPSSKAGFIRRDLIFRSPHDVIDGVGTLMLLNNFISHASEAFSKGDDFKPPNLDGSEAANLSPPYRVAANIPPTLNDEQEKRLADMAAQKSAVMGAPHVEILDMPYRRGVNLLGRHRRVAHTLTKQQTDRLTVACRTAGTTVTHAFHAAIALVLRDIQDQGSEARRVRYVNYILRNERASCQAPYSSFQHPAALYHSIPGQSLVVDMDPLRCKDDEIRAEEFLRVVNVMKEFYHGVRNDKEHYALAPTIWAASTPDVPTSPRPLPVPPPKAHPSVSISSMGRVDSIIAPKTGAIAAYDPWVTGEELGNGLGLFLGTFRNELCLSAAYNDAWHTEADVLDFLKRCEDVVFQGFDLYCA</sequence>
<comment type="caution">
    <text evidence="1">The sequence shown here is derived from an EMBL/GenBank/DDBJ whole genome shotgun (WGS) entry which is preliminary data.</text>
</comment>
<organism evidence="1 2">
    <name type="scientific">Colletotrichum tanaceti</name>
    <dbReference type="NCBI Taxonomy" id="1306861"/>
    <lineage>
        <taxon>Eukaryota</taxon>
        <taxon>Fungi</taxon>
        <taxon>Dikarya</taxon>
        <taxon>Ascomycota</taxon>
        <taxon>Pezizomycotina</taxon>
        <taxon>Sordariomycetes</taxon>
        <taxon>Hypocreomycetidae</taxon>
        <taxon>Glomerellales</taxon>
        <taxon>Glomerellaceae</taxon>
        <taxon>Colletotrichum</taxon>
        <taxon>Colletotrichum destructivum species complex</taxon>
    </lineage>
</organism>
<dbReference type="SUPFAM" id="SSF52777">
    <property type="entry name" value="CoA-dependent acyltransferases"/>
    <property type="match status" value="1"/>
</dbReference>
<dbReference type="EMBL" id="PJEX01000077">
    <property type="protein sequence ID" value="TKW56100.1"/>
    <property type="molecule type" value="Genomic_DNA"/>
</dbReference>
<name>A0A4U6XJD2_9PEZI</name>
<evidence type="ECO:0000313" key="1">
    <source>
        <dbReference type="EMBL" id="TKW56100.1"/>
    </source>
</evidence>
<dbReference type="Gene3D" id="3.30.559.30">
    <property type="entry name" value="Nonribosomal peptide synthetase, condensation domain"/>
    <property type="match status" value="1"/>
</dbReference>
<gene>
    <name evidence="1" type="ORF">CTA1_8250</name>
</gene>
<reference evidence="1 2" key="1">
    <citation type="journal article" date="2019" name="PLoS ONE">
        <title>Comparative genome analysis indicates high evolutionary potential of pathogenicity genes in Colletotrichum tanaceti.</title>
        <authorList>
            <person name="Lelwala R.V."/>
            <person name="Korhonen P.K."/>
            <person name="Young N.D."/>
            <person name="Scott J.B."/>
            <person name="Ades P.A."/>
            <person name="Gasser R.B."/>
            <person name="Taylor P.W.J."/>
        </authorList>
    </citation>
    <scope>NUCLEOTIDE SEQUENCE [LARGE SCALE GENOMIC DNA]</scope>
    <source>
        <strain evidence="1">BRIP57314</strain>
    </source>
</reference>
<dbReference type="AlphaFoldDB" id="A0A4U6XJD2"/>
<dbReference type="InterPro" id="IPR023213">
    <property type="entry name" value="CAT-like_dom_sf"/>
</dbReference>